<reference evidence="8" key="1">
    <citation type="submission" date="2018-10" db="EMBL/GenBank/DDBJ databases">
        <title>Schaedlerella arabinophila gen. nov. sp. nov., isolated from the mouse intestinal tract and comparative analysis with the genome of the closely related altered Schaedler flora strain ASF502.</title>
        <authorList>
            <person name="Miyake S."/>
            <person name="Soh M."/>
            <person name="Seedorf H."/>
        </authorList>
    </citation>
    <scope>NUCLEOTIDE SEQUENCE [LARGE SCALE GENOMIC DNA]</scope>
    <source>
        <strain evidence="8">DSM 106076</strain>
    </source>
</reference>
<name>A0A3R8LCW0_9FIRM</name>
<protein>
    <recommendedName>
        <fullName evidence="3">beta-glucosidase</fullName>
        <ecNumber evidence="3">3.2.1.21</ecNumber>
    </recommendedName>
</protein>
<evidence type="ECO:0000259" key="7">
    <source>
        <dbReference type="SMART" id="SM01217"/>
    </source>
</evidence>
<dbReference type="EMBL" id="RHJS01000002">
    <property type="protein sequence ID" value="RRK30562.1"/>
    <property type="molecule type" value="Genomic_DNA"/>
</dbReference>
<accession>A0A3R8LCW0</accession>
<dbReference type="EC" id="3.2.1.21" evidence="3"/>
<dbReference type="Gene3D" id="2.60.40.10">
    <property type="entry name" value="Immunoglobulins"/>
    <property type="match status" value="1"/>
</dbReference>
<dbReference type="RefSeq" id="WP_125126377.1">
    <property type="nucleotide sequence ID" value="NZ_RHJS01000002.1"/>
</dbReference>
<dbReference type="SUPFAM" id="SSF52279">
    <property type="entry name" value="Beta-D-glucan exohydrolase, C-terminal domain"/>
    <property type="match status" value="1"/>
</dbReference>
<evidence type="ECO:0000256" key="4">
    <source>
        <dbReference type="ARBA" id="ARBA00022729"/>
    </source>
</evidence>
<keyword evidence="6" id="KW-0326">Glycosidase</keyword>
<comment type="caution">
    <text evidence="8">The sequence shown here is derived from an EMBL/GenBank/DDBJ whole genome shotgun (WGS) entry which is preliminary data.</text>
</comment>
<keyword evidence="4" id="KW-0732">Signal</keyword>
<dbReference type="InterPro" id="IPR017853">
    <property type="entry name" value="GH"/>
</dbReference>
<evidence type="ECO:0000313" key="8">
    <source>
        <dbReference type="EMBL" id="RRK30562.1"/>
    </source>
</evidence>
<dbReference type="SUPFAM" id="SSF51445">
    <property type="entry name" value="(Trans)glycosidases"/>
    <property type="match status" value="1"/>
</dbReference>
<evidence type="ECO:0000256" key="2">
    <source>
        <dbReference type="ARBA" id="ARBA00005336"/>
    </source>
</evidence>
<comment type="similarity">
    <text evidence="2">Belongs to the glycosyl hydrolase 3 family.</text>
</comment>
<dbReference type="SMART" id="SM01217">
    <property type="entry name" value="Fn3_like"/>
    <property type="match status" value="1"/>
</dbReference>
<dbReference type="InterPro" id="IPR036962">
    <property type="entry name" value="Glyco_hydro_3_N_sf"/>
</dbReference>
<dbReference type="PRINTS" id="PR00133">
    <property type="entry name" value="GLHYDRLASE3"/>
</dbReference>
<keyword evidence="9" id="KW-1185">Reference proteome</keyword>
<dbReference type="FunFam" id="2.60.40.10:FF:000495">
    <property type="entry name" value="Periplasmic beta-glucosidase"/>
    <property type="match status" value="1"/>
</dbReference>
<dbReference type="Gene3D" id="3.20.20.300">
    <property type="entry name" value="Glycoside hydrolase, family 3, N-terminal domain"/>
    <property type="match status" value="1"/>
</dbReference>
<dbReference type="PANTHER" id="PTHR30620">
    <property type="entry name" value="PERIPLASMIC BETA-GLUCOSIDASE-RELATED"/>
    <property type="match status" value="1"/>
</dbReference>
<evidence type="ECO:0000256" key="1">
    <source>
        <dbReference type="ARBA" id="ARBA00000448"/>
    </source>
</evidence>
<feature type="domain" description="Fibronectin type III-like" evidence="7">
    <location>
        <begin position="656"/>
        <end position="725"/>
    </location>
</feature>
<dbReference type="AlphaFoldDB" id="A0A3R8LCW0"/>
<dbReference type="InterPro" id="IPR036881">
    <property type="entry name" value="Glyco_hydro_3_C_sf"/>
</dbReference>
<evidence type="ECO:0000256" key="3">
    <source>
        <dbReference type="ARBA" id="ARBA00012744"/>
    </source>
</evidence>
<evidence type="ECO:0000256" key="6">
    <source>
        <dbReference type="ARBA" id="ARBA00023295"/>
    </source>
</evidence>
<dbReference type="InterPro" id="IPR051915">
    <property type="entry name" value="Cellulose_Degrad_GH3"/>
</dbReference>
<dbReference type="Gene3D" id="3.40.50.1700">
    <property type="entry name" value="Glycoside hydrolase family 3 C-terminal domain"/>
    <property type="match status" value="1"/>
</dbReference>
<evidence type="ECO:0000313" key="9">
    <source>
        <dbReference type="Proteomes" id="UP000274920"/>
    </source>
</evidence>
<dbReference type="GO" id="GO:0008422">
    <property type="term" value="F:beta-glucosidase activity"/>
    <property type="evidence" value="ECO:0007669"/>
    <property type="project" value="UniProtKB-EC"/>
</dbReference>
<organism evidence="8 9">
    <name type="scientific">Schaedlerella arabinosiphila</name>
    <dbReference type="NCBI Taxonomy" id="2044587"/>
    <lineage>
        <taxon>Bacteria</taxon>
        <taxon>Bacillati</taxon>
        <taxon>Bacillota</taxon>
        <taxon>Clostridia</taxon>
        <taxon>Lachnospirales</taxon>
        <taxon>Lachnospiraceae</taxon>
        <taxon>Schaedlerella</taxon>
    </lineage>
</organism>
<sequence>MKLTEQQKNRVEDLLSRMTLEEKIGQMNLESPSIVGGFDVPFEELIEMMTDGRISQEEFQKIMSTATRDFHEEDIRAGLVGAMMGDDPVKANELQKIAVEESRLGIPLIMGFDVIHGLRTVYPIAIAEAGTFDEELFERTAGIAAKESRAHGIGWNFAPMIDVARDCRWGRVSEGPGEDAYLASRFARAKIRGLQNDRTSSENYVAACLKHYVAYSACESGRDYNTTSMSISQLHNVYLPPFKAAVEEGAASAMASFNDLNGVPCTVNPYTLRELLKGAYGMDGFVVSDANGIKECVTHGIAEDDRDAGIQSANAGLDMDMGTHIYKDYLKEAVESGAVSMEVLDDAVRRILSVKMWLGLFENPYVPEASIAGYAGKIPEQHAEVALEAAKKSIVLLKNEGNVLPLSKKQKISLVGTLAASEEEIIGAWAMSWRNEDCVSILEGLKNSGADVSYYPCGGPEGEINPDEIAKACGEGDVVVAVVGELVSMSGEASSKANVELPGKQREMLSLLLEKTRAAGKKLVTVLMNGRPLALGWEEEHLPVLVEAWHLGVQMGNAVAAVLTGEENPSGKLASSFPSVNGQCPIYYSHPNTGRPGSKSKFTSRYLDAPFDALFPFGYGLSYTTFAYSELKSEEDKDCLRVSVRVKNTGDRKGTEVVQLYMQDVTASLVRPVKELKGFSRVELEAGEERTVNLELKKQDMGFYNNQGEYVLEDGLFRIYAGGNSRDCLCAEIRVNF</sequence>
<dbReference type="Pfam" id="PF01915">
    <property type="entry name" value="Glyco_hydro_3_C"/>
    <property type="match status" value="1"/>
</dbReference>
<dbReference type="GO" id="GO:0009251">
    <property type="term" value="P:glucan catabolic process"/>
    <property type="evidence" value="ECO:0007669"/>
    <property type="project" value="TreeGrafter"/>
</dbReference>
<dbReference type="InterPro" id="IPR026891">
    <property type="entry name" value="Fn3-like"/>
</dbReference>
<dbReference type="InterPro" id="IPR002772">
    <property type="entry name" value="Glyco_hydro_3_C"/>
</dbReference>
<dbReference type="PANTHER" id="PTHR30620:SF16">
    <property type="entry name" value="LYSOSOMAL BETA GLUCOSIDASE"/>
    <property type="match status" value="1"/>
</dbReference>
<gene>
    <name evidence="8" type="ORF">EBB54_03575</name>
</gene>
<proteinExistence type="inferred from homology"/>
<dbReference type="InterPro" id="IPR013783">
    <property type="entry name" value="Ig-like_fold"/>
</dbReference>
<dbReference type="Pfam" id="PF00933">
    <property type="entry name" value="Glyco_hydro_3"/>
    <property type="match status" value="1"/>
</dbReference>
<dbReference type="Pfam" id="PF14310">
    <property type="entry name" value="Fn3-like"/>
    <property type="match status" value="1"/>
</dbReference>
<dbReference type="Proteomes" id="UP000274920">
    <property type="component" value="Unassembled WGS sequence"/>
</dbReference>
<dbReference type="InterPro" id="IPR001764">
    <property type="entry name" value="Glyco_hydro_3_N"/>
</dbReference>
<keyword evidence="5 8" id="KW-0378">Hydrolase</keyword>
<comment type="catalytic activity">
    <reaction evidence="1">
        <text>Hydrolysis of terminal, non-reducing beta-D-glucosyl residues with release of beta-D-glucose.</text>
        <dbReference type="EC" id="3.2.1.21"/>
    </reaction>
</comment>
<evidence type="ECO:0000256" key="5">
    <source>
        <dbReference type="ARBA" id="ARBA00022801"/>
    </source>
</evidence>